<evidence type="ECO:0000256" key="4">
    <source>
        <dbReference type="ARBA" id="ARBA00022691"/>
    </source>
</evidence>
<reference evidence="6 7" key="1">
    <citation type="submission" date="2019-06" db="EMBL/GenBank/DDBJ databases">
        <title>Draft genome sequence of the filamentous fungus Phialemoniopsis curvata isolated from diesel fuel.</title>
        <authorList>
            <person name="Varaljay V.A."/>
            <person name="Lyon W.J."/>
            <person name="Crouch A.L."/>
            <person name="Drake C.E."/>
            <person name="Hollomon J.M."/>
            <person name="Nadeau L.J."/>
            <person name="Nunn H.S."/>
            <person name="Stevenson B.S."/>
            <person name="Bojanowski C.L."/>
            <person name="Crookes-Goodson W.J."/>
        </authorList>
    </citation>
    <scope>NUCLEOTIDE SEQUENCE [LARGE SCALE GENOMIC DNA]</scope>
    <source>
        <strain evidence="6 7">D216</strain>
    </source>
</reference>
<dbReference type="InterPro" id="IPR003333">
    <property type="entry name" value="CMAS"/>
</dbReference>
<dbReference type="GO" id="GO:0008168">
    <property type="term" value="F:methyltransferase activity"/>
    <property type="evidence" value="ECO:0007669"/>
    <property type="project" value="UniProtKB-KW"/>
</dbReference>
<evidence type="ECO:0000256" key="5">
    <source>
        <dbReference type="ARBA" id="ARBA00023098"/>
    </source>
</evidence>
<evidence type="ECO:0000313" key="7">
    <source>
        <dbReference type="Proteomes" id="UP000319257"/>
    </source>
</evidence>
<evidence type="ECO:0008006" key="8">
    <source>
        <dbReference type="Google" id="ProtNLM"/>
    </source>
</evidence>
<dbReference type="InterPro" id="IPR029063">
    <property type="entry name" value="SAM-dependent_MTases_sf"/>
</dbReference>
<keyword evidence="7" id="KW-1185">Reference proteome</keyword>
<dbReference type="InterPro" id="IPR050723">
    <property type="entry name" value="CFA/CMAS"/>
</dbReference>
<gene>
    <name evidence="6" type="ORF">E0L32_002193</name>
</gene>
<dbReference type="STRING" id="1093900.A0A507AIX6"/>
<dbReference type="GO" id="GO:0008610">
    <property type="term" value="P:lipid biosynthetic process"/>
    <property type="evidence" value="ECO:0007669"/>
    <property type="project" value="InterPro"/>
</dbReference>
<evidence type="ECO:0000313" key="6">
    <source>
        <dbReference type="EMBL" id="TPX06697.1"/>
    </source>
</evidence>
<dbReference type="PANTHER" id="PTHR43667:SF2">
    <property type="entry name" value="FATTY ACID C-METHYL TRANSFERASE"/>
    <property type="match status" value="1"/>
</dbReference>
<comment type="caution">
    <text evidence="6">The sequence shown here is derived from an EMBL/GenBank/DDBJ whole genome shotgun (WGS) entry which is preliminary data.</text>
</comment>
<dbReference type="Proteomes" id="UP000319257">
    <property type="component" value="Unassembled WGS sequence"/>
</dbReference>
<dbReference type="OrthoDB" id="8300214at2759"/>
<dbReference type="RefSeq" id="XP_030988408.1">
    <property type="nucleotide sequence ID" value="XM_031136357.1"/>
</dbReference>
<sequence>MSKVPARNDGPEPSGSGLYSQLQSVSRRTLGYVQDIARSLVLATLSSCESGTLHIHEPSRSEKTTTVGSIGQNDSLASLTIHDDFFWVRILLSGDIGFAQSYMLHEISSPDLTALFAFFIRNGSSMSSATTYGTAWVVDRAIRSVAGATNNIATAKLNANSHYSLSNDMFAAFLSPDMTYSAPLWLPASDPGAARDTLEEAQMRKLQYAIDQTHIKAADHVLEVGTGWGSFSILAARTTGCRVTTITPSREQKKLAEEHIAEAGLSDRIEVLLADYRELRPERPFDKIVSIEMIEHVGHRYLDTYFACMDRYLKRDGGIAYFQCITIPEARYAEYLKGQDFIKKYIFPGGHLPTNSGLVGSIDRASRGKLVVDEIKSFGGHYSKALRCWNEKFQANFESEIAPGLRKSFPEMTRADLDIFRRKWEYYFCYCEAGFSSKILGDVGITVAREGAVELLEGLP</sequence>
<keyword evidence="5" id="KW-0443">Lipid metabolism</keyword>
<dbReference type="CDD" id="cd02440">
    <property type="entry name" value="AdoMet_MTases"/>
    <property type="match status" value="1"/>
</dbReference>
<evidence type="ECO:0000256" key="1">
    <source>
        <dbReference type="ARBA" id="ARBA00010815"/>
    </source>
</evidence>
<evidence type="ECO:0000256" key="2">
    <source>
        <dbReference type="ARBA" id="ARBA00022603"/>
    </source>
</evidence>
<accession>A0A507AIX6</accession>
<keyword evidence="2" id="KW-0489">Methyltransferase</keyword>
<dbReference type="GO" id="GO:0032259">
    <property type="term" value="P:methylation"/>
    <property type="evidence" value="ECO:0007669"/>
    <property type="project" value="UniProtKB-KW"/>
</dbReference>
<protein>
    <recommendedName>
        <fullName evidence="8">Cyclopropane-fatty-acyl-phospholipid synthase</fullName>
    </recommendedName>
</protein>
<dbReference type="Gene3D" id="3.40.50.150">
    <property type="entry name" value="Vaccinia Virus protein VP39"/>
    <property type="match status" value="1"/>
</dbReference>
<dbReference type="InParanoid" id="A0A507AIX6"/>
<comment type="similarity">
    <text evidence="1">Belongs to the CFA/CMAS family.</text>
</comment>
<keyword evidence="3" id="KW-0808">Transferase</keyword>
<keyword evidence="4" id="KW-0949">S-adenosyl-L-methionine</keyword>
<evidence type="ECO:0000256" key="3">
    <source>
        <dbReference type="ARBA" id="ARBA00022679"/>
    </source>
</evidence>
<organism evidence="6 7">
    <name type="scientific">Thyridium curvatum</name>
    <dbReference type="NCBI Taxonomy" id="1093900"/>
    <lineage>
        <taxon>Eukaryota</taxon>
        <taxon>Fungi</taxon>
        <taxon>Dikarya</taxon>
        <taxon>Ascomycota</taxon>
        <taxon>Pezizomycotina</taxon>
        <taxon>Sordariomycetes</taxon>
        <taxon>Sordariomycetidae</taxon>
        <taxon>Thyridiales</taxon>
        <taxon>Thyridiaceae</taxon>
        <taxon>Thyridium</taxon>
    </lineage>
</organism>
<dbReference type="Pfam" id="PF02353">
    <property type="entry name" value="CMAS"/>
    <property type="match status" value="1"/>
</dbReference>
<dbReference type="PIRSF" id="PIRSF003085">
    <property type="entry name" value="CMAS"/>
    <property type="match status" value="1"/>
</dbReference>
<name>A0A507AIX6_9PEZI</name>
<dbReference type="EMBL" id="SKBQ01000009">
    <property type="protein sequence ID" value="TPX06697.1"/>
    <property type="molecule type" value="Genomic_DNA"/>
</dbReference>
<dbReference type="PANTHER" id="PTHR43667">
    <property type="entry name" value="CYCLOPROPANE-FATTY-ACYL-PHOSPHOLIPID SYNTHASE"/>
    <property type="match status" value="1"/>
</dbReference>
<dbReference type="GeneID" id="41969640"/>
<proteinExistence type="inferred from homology"/>
<dbReference type="AlphaFoldDB" id="A0A507AIX6"/>
<dbReference type="SUPFAM" id="SSF53335">
    <property type="entry name" value="S-adenosyl-L-methionine-dependent methyltransferases"/>
    <property type="match status" value="1"/>
</dbReference>